<reference evidence="2 3" key="1">
    <citation type="submission" date="2024-04" db="EMBL/GenBank/DDBJ databases">
        <authorList>
            <person name="Fracassetti M."/>
        </authorList>
    </citation>
    <scope>NUCLEOTIDE SEQUENCE [LARGE SCALE GENOMIC DNA]</scope>
</reference>
<gene>
    <name evidence="2" type="ORF">LTRI10_LOCUS37514</name>
</gene>
<dbReference type="EMBL" id="OZ034819">
    <property type="protein sequence ID" value="CAL1397195.1"/>
    <property type="molecule type" value="Genomic_DNA"/>
</dbReference>
<protein>
    <recommendedName>
        <fullName evidence="4">No apical meristem-associated C-terminal domain-containing protein</fullName>
    </recommendedName>
</protein>
<dbReference type="AlphaFoldDB" id="A0AAV2FHU6"/>
<dbReference type="Proteomes" id="UP001497516">
    <property type="component" value="Chromosome 6"/>
</dbReference>
<proteinExistence type="predicted"/>
<evidence type="ECO:0008006" key="4">
    <source>
        <dbReference type="Google" id="ProtNLM"/>
    </source>
</evidence>
<dbReference type="PANTHER" id="PTHR45023:SF4">
    <property type="entry name" value="GLYCINE-RICH PROTEIN-RELATED"/>
    <property type="match status" value="1"/>
</dbReference>
<dbReference type="PANTHER" id="PTHR45023">
    <property type="match status" value="1"/>
</dbReference>
<keyword evidence="3" id="KW-1185">Reference proteome</keyword>
<name>A0AAV2FHU6_9ROSI</name>
<evidence type="ECO:0000313" key="2">
    <source>
        <dbReference type="EMBL" id="CAL1397195.1"/>
    </source>
</evidence>
<evidence type="ECO:0000256" key="1">
    <source>
        <dbReference type="SAM" id="MobiDB-lite"/>
    </source>
</evidence>
<accession>A0AAV2FHU6</accession>
<feature type="region of interest" description="Disordered" evidence="1">
    <location>
        <begin position="64"/>
        <end position="121"/>
    </location>
</feature>
<evidence type="ECO:0000313" key="3">
    <source>
        <dbReference type="Proteomes" id="UP001497516"/>
    </source>
</evidence>
<sequence>MANRWGRLNQAVSKSVDCYEQIQHRKESAINEGYKKNREKQLYLENIGKDFAFMHVWVVIKDEEKWSSQSERAKPLDCDEDRGGSKRTKNTASGQYTSSSSNTTMPSRGEPKTVFSSSSPR</sequence>
<feature type="compositionally biased region" description="Polar residues" evidence="1">
    <location>
        <begin position="90"/>
        <end position="106"/>
    </location>
</feature>
<organism evidence="2 3">
    <name type="scientific">Linum trigynum</name>
    <dbReference type="NCBI Taxonomy" id="586398"/>
    <lineage>
        <taxon>Eukaryota</taxon>
        <taxon>Viridiplantae</taxon>
        <taxon>Streptophyta</taxon>
        <taxon>Embryophyta</taxon>
        <taxon>Tracheophyta</taxon>
        <taxon>Spermatophyta</taxon>
        <taxon>Magnoliopsida</taxon>
        <taxon>eudicotyledons</taxon>
        <taxon>Gunneridae</taxon>
        <taxon>Pentapetalae</taxon>
        <taxon>rosids</taxon>
        <taxon>fabids</taxon>
        <taxon>Malpighiales</taxon>
        <taxon>Linaceae</taxon>
        <taxon>Linum</taxon>
    </lineage>
</organism>
<feature type="compositionally biased region" description="Basic and acidic residues" evidence="1">
    <location>
        <begin position="64"/>
        <end position="84"/>
    </location>
</feature>